<keyword evidence="1" id="KW-0472">Membrane</keyword>
<dbReference type="InterPro" id="IPR012336">
    <property type="entry name" value="Thioredoxin-like_fold"/>
</dbReference>
<feature type="transmembrane region" description="Helical" evidence="1">
    <location>
        <begin position="122"/>
        <end position="143"/>
    </location>
</feature>
<protein>
    <recommendedName>
        <fullName evidence="2">Thioredoxin-like fold domain-containing protein</fullName>
    </recommendedName>
</protein>
<dbReference type="STRING" id="1796606.A2G96_12960"/>
<dbReference type="Pfam" id="PF13098">
    <property type="entry name" value="Thioredoxin_2"/>
    <property type="match status" value="1"/>
</dbReference>
<dbReference type="SUPFAM" id="SSF52833">
    <property type="entry name" value="Thioredoxin-like"/>
    <property type="match status" value="1"/>
</dbReference>
<keyword evidence="1" id="KW-0812">Transmembrane</keyword>
<evidence type="ECO:0000313" key="3">
    <source>
        <dbReference type="EMBL" id="AMR78578.1"/>
    </source>
</evidence>
<accession>A0A142JKG6</accession>
<keyword evidence="1" id="KW-1133">Transmembrane helix</keyword>
<evidence type="ECO:0000256" key="1">
    <source>
        <dbReference type="SAM" id="Phobius"/>
    </source>
</evidence>
<feature type="domain" description="Thioredoxin-like fold" evidence="2">
    <location>
        <begin position="201"/>
        <end position="325"/>
    </location>
</feature>
<dbReference type="Gene3D" id="3.40.30.10">
    <property type="entry name" value="Glutaredoxin"/>
    <property type="match status" value="1"/>
</dbReference>
<evidence type="ECO:0000313" key="4">
    <source>
        <dbReference type="Proteomes" id="UP000075238"/>
    </source>
</evidence>
<dbReference type="AlphaFoldDB" id="A0A142JKG6"/>
<dbReference type="Proteomes" id="UP000075238">
    <property type="component" value="Chromosome 1"/>
</dbReference>
<dbReference type="InterPro" id="IPR036249">
    <property type="entry name" value="Thioredoxin-like_sf"/>
</dbReference>
<dbReference type="RefSeq" id="WP_062799775.1">
    <property type="nucleotide sequence ID" value="NZ_CP014844.1"/>
</dbReference>
<dbReference type="KEGG" id="cnan:A2G96_12960"/>
<sequence length="337" mass="36896">MKISFERKAKDCVRIEPDGSLSSFFASTGHLKALSRVRLTTAPDASLNAFSVVSARQAEVSHDDAATAPYAIVFVTEDASEKLRILERFHSREDAERAHGLIVGAFHRRSSAERWKARLRTLGLYVGVPMLVLGLYSSIATLATAKAQSPELAAAILAQANKMVAPSGLPSESATHVPKIARTELLGTDGQIYVSPALFTEGTPPVYVFSDPKCPACRAAEPVIQELAQHQPVVVLPVAYKPGSDEVAVDALCRGDWQQQAETWREAMAVDVRGKENTLNDELFKNRDRVPKLCTKGKDWLEKNRQAFEAMGLTQTPSVVNADGKLLDLNELVKQYR</sequence>
<organism evidence="3 4">
    <name type="scientific">Cupriavidus nantongensis</name>
    <dbReference type="NCBI Taxonomy" id="1796606"/>
    <lineage>
        <taxon>Bacteria</taxon>
        <taxon>Pseudomonadati</taxon>
        <taxon>Pseudomonadota</taxon>
        <taxon>Betaproteobacteria</taxon>
        <taxon>Burkholderiales</taxon>
        <taxon>Burkholderiaceae</taxon>
        <taxon>Cupriavidus</taxon>
    </lineage>
</organism>
<name>A0A142JKG6_9BURK</name>
<proteinExistence type="predicted"/>
<gene>
    <name evidence="3" type="ORF">A2G96_12960</name>
</gene>
<evidence type="ECO:0000259" key="2">
    <source>
        <dbReference type="Pfam" id="PF13098"/>
    </source>
</evidence>
<keyword evidence="4" id="KW-1185">Reference proteome</keyword>
<reference evidence="3 4" key="1">
    <citation type="submission" date="2016-03" db="EMBL/GenBank/DDBJ databases">
        <title>Complete genome sequence of a novel chlorpyrifos degrading bacterium, Cupriavidus nantongensis sp. X1.</title>
        <authorList>
            <person name="Fang L."/>
        </authorList>
    </citation>
    <scope>NUCLEOTIDE SEQUENCE [LARGE SCALE GENOMIC DNA]</scope>
    <source>
        <strain evidence="3 4">X1</strain>
    </source>
</reference>
<dbReference type="EMBL" id="CP014844">
    <property type="protein sequence ID" value="AMR78578.1"/>
    <property type="molecule type" value="Genomic_DNA"/>
</dbReference>